<dbReference type="InterPro" id="IPR050194">
    <property type="entry name" value="Glycosyltransferase_grp1"/>
</dbReference>
<dbReference type="InterPro" id="IPR028098">
    <property type="entry name" value="Glyco_trans_4-like_N"/>
</dbReference>
<dbReference type="PANTHER" id="PTHR45947:SF3">
    <property type="entry name" value="SULFOQUINOVOSYL TRANSFERASE SQD2"/>
    <property type="match status" value="1"/>
</dbReference>
<keyword evidence="3" id="KW-0808">Transferase</keyword>
<comment type="caution">
    <text evidence="3">The sequence shown here is derived from an EMBL/GenBank/DDBJ whole genome shotgun (WGS) entry which is preliminary data.</text>
</comment>
<dbReference type="PANTHER" id="PTHR45947">
    <property type="entry name" value="SULFOQUINOVOSYL TRANSFERASE SQD2"/>
    <property type="match status" value="1"/>
</dbReference>
<dbReference type="GO" id="GO:0016757">
    <property type="term" value="F:glycosyltransferase activity"/>
    <property type="evidence" value="ECO:0007669"/>
    <property type="project" value="InterPro"/>
</dbReference>
<dbReference type="Gene3D" id="3.40.50.2000">
    <property type="entry name" value="Glycogen Phosphorylase B"/>
    <property type="match status" value="2"/>
</dbReference>
<evidence type="ECO:0000259" key="2">
    <source>
        <dbReference type="Pfam" id="PF13439"/>
    </source>
</evidence>
<feature type="domain" description="Glycosyl transferase family 1" evidence="1">
    <location>
        <begin position="208"/>
        <end position="357"/>
    </location>
</feature>
<proteinExistence type="predicted"/>
<sequence length="391" mass="43821">MKKIKVAFFADILTGDFDGAVRTMYQLINRIDKTRFDYLFIYGAGPDEIEGFQSLKVPSVVLPINTNYTIALPVLAQTRLKRSLNDFGADVVHISTPSLLGNFGLQYAASNYLPVISIYHTHFLSYIDYYLRHTPFLVKKVRHRMEDSHKTFYNQCDKVYVASESIKGALLVIGIDDYRMRIWKRGIDTSLFSPQKRDVGLMRRLTGNNNPTILFASRLVWEKNLQTLFDIYHLMQERGPAVNFVIAGDGIARKACEENMPNAVFLGKVNHEQLSALYASADVFLFPSDSEAYGNVVVEAMASGLPCVIANGGGSADFIEQGINGFKCSPYNATEFADKLQLVLTSAPLRKLFIKNGLQYCKNLSWDSLAAEYFEDIETLAAQPVLQLAAN</sequence>
<dbReference type="AlphaFoldDB" id="A0A563UD02"/>
<dbReference type="Proteomes" id="UP000320042">
    <property type="component" value="Unassembled WGS sequence"/>
</dbReference>
<protein>
    <submittedName>
        <fullName evidence="3">Glycosyltransferase family 1 protein</fullName>
    </submittedName>
</protein>
<evidence type="ECO:0000313" key="3">
    <source>
        <dbReference type="EMBL" id="TWR29196.1"/>
    </source>
</evidence>
<organism evidence="3 4">
    <name type="scientific">Mucilaginibacter pallidiroseus</name>
    <dbReference type="NCBI Taxonomy" id="2599295"/>
    <lineage>
        <taxon>Bacteria</taxon>
        <taxon>Pseudomonadati</taxon>
        <taxon>Bacteroidota</taxon>
        <taxon>Sphingobacteriia</taxon>
        <taxon>Sphingobacteriales</taxon>
        <taxon>Sphingobacteriaceae</taxon>
        <taxon>Mucilaginibacter</taxon>
    </lineage>
</organism>
<name>A0A563UD02_9SPHI</name>
<dbReference type="Pfam" id="PF13439">
    <property type="entry name" value="Glyco_transf_4"/>
    <property type="match status" value="1"/>
</dbReference>
<dbReference type="CDD" id="cd03814">
    <property type="entry name" value="GT4-like"/>
    <property type="match status" value="1"/>
</dbReference>
<accession>A0A563UD02</accession>
<evidence type="ECO:0000259" key="1">
    <source>
        <dbReference type="Pfam" id="PF00534"/>
    </source>
</evidence>
<evidence type="ECO:0000313" key="4">
    <source>
        <dbReference type="Proteomes" id="UP000320042"/>
    </source>
</evidence>
<dbReference type="SUPFAM" id="SSF53756">
    <property type="entry name" value="UDP-Glycosyltransferase/glycogen phosphorylase"/>
    <property type="match status" value="1"/>
</dbReference>
<dbReference type="RefSeq" id="WP_146381683.1">
    <property type="nucleotide sequence ID" value="NZ_VOEJ01000004.1"/>
</dbReference>
<dbReference type="EMBL" id="VOEJ01000004">
    <property type="protein sequence ID" value="TWR29196.1"/>
    <property type="molecule type" value="Genomic_DNA"/>
</dbReference>
<keyword evidence="4" id="KW-1185">Reference proteome</keyword>
<dbReference type="InterPro" id="IPR001296">
    <property type="entry name" value="Glyco_trans_1"/>
</dbReference>
<dbReference type="OrthoDB" id="596635at2"/>
<feature type="domain" description="Glycosyltransferase subfamily 4-like N-terminal" evidence="2">
    <location>
        <begin position="18"/>
        <end position="190"/>
    </location>
</feature>
<gene>
    <name evidence="3" type="ORF">FPZ43_09485</name>
</gene>
<reference evidence="3 4" key="1">
    <citation type="submission" date="2019-07" db="EMBL/GenBank/DDBJ databases">
        <authorList>
            <person name="Kim J."/>
        </authorList>
    </citation>
    <scope>NUCLEOTIDE SEQUENCE [LARGE SCALE GENOMIC DNA]</scope>
    <source>
        <strain evidence="4">dk17</strain>
    </source>
</reference>
<dbReference type="Pfam" id="PF00534">
    <property type="entry name" value="Glycos_transf_1"/>
    <property type="match status" value="1"/>
</dbReference>